<feature type="compositionally biased region" description="Basic and acidic residues" evidence="1">
    <location>
        <begin position="139"/>
        <end position="152"/>
    </location>
</feature>
<feature type="region of interest" description="Disordered" evidence="1">
    <location>
        <begin position="57"/>
        <end position="116"/>
    </location>
</feature>
<gene>
    <name evidence="2" type="ORF">Hsar01_02901</name>
</gene>
<comment type="caution">
    <text evidence="2">The sequence shown here is derived from an EMBL/GenBank/DDBJ whole genome shotgun (WGS) entry which is preliminary data.</text>
</comment>
<evidence type="ECO:0000313" key="2">
    <source>
        <dbReference type="EMBL" id="GAA5483667.1"/>
    </source>
</evidence>
<dbReference type="Proteomes" id="UP001476282">
    <property type="component" value="Unassembled WGS sequence"/>
</dbReference>
<sequence length="213" mass="23257">MRLSRRDPWAGRARALDPTCNAVRGPWSVVEEVLGVGRGAPQAQALWHCLSSARGRRGAQSFTNRPRTLDQGQRTGRRPKRLAFSHEAPRTTHEAPATQVPLLFGPRTLDHGPRTPVLGSRAVGWRVVRGGWGEAGSEDGGHRHAAPFDHGQRTLIPSRRLTGGSGTLDEAGSAPRRPQARRSFRPRTKDVGPRTTDHGPRTTAKPPTPRTAR</sequence>
<feature type="region of interest" description="Disordered" evidence="1">
    <location>
        <begin position="134"/>
        <end position="213"/>
    </location>
</feature>
<evidence type="ECO:0000256" key="1">
    <source>
        <dbReference type="SAM" id="MobiDB-lite"/>
    </source>
</evidence>
<keyword evidence="3" id="KW-1185">Reference proteome</keyword>
<evidence type="ECO:0000313" key="3">
    <source>
        <dbReference type="Proteomes" id="UP001476282"/>
    </source>
</evidence>
<feature type="compositionally biased region" description="Polar residues" evidence="1">
    <location>
        <begin position="60"/>
        <end position="74"/>
    </location>
</feature>
<organism evidence="2 3">
    <name type="scientific">Haloferula sargassicola</name>
    <dbReference type="NCBI Taxonomy" id="490096"/>
    <lineage>
        <taxon>Bacteria</taxon>
        <taxon>Pseudomonadati</taxon>
        <taxon>Verrucomicrobiota</taxon>
        <taxon>Verrucomicrobiia</taxon>
        <taxon>Verrucomicrobiales</taxon>
        <taxon>Verrucomicrobiaceae</taxon>
        <taxon>Haloferula</taxon>
    </lineage>
</organism>
<dbReference type="EMBL" id="BAABRI010000016">
    <property type="protein sequence ID" value="GAA5483667.1"/>
    <property type="molecule type" value="Genomic_DNA"/>
</dbReference>
<protein>
    <submittedName>
        <fullName evidence="2">Uncharacterized protein</fullName>
    </submittedName>
</protein>
<feature type="compositionally biased region" description="Basic and acidic residues" evidence="1">
    <location>
        <begin position="187"/>
        <end position="200"/>
    </location>
</feature>
<proteinExistence type="predicted"/>
<name>A0ABP9USK5_9BACT</name>
<reference evidence="2 3" key="1">
    <citation type="submission" date="2024-02" db="EMBL/GenBank/DDBJ databases">
        <title>Haloferula sargassicola NBRC 104335.</title>
        <authorList>
            <person name="Ichikawa N."/>
            <person name="Katano-Makiyama Y."/>
            <person name="Hidaka K."/>
        </authorList>
    </citation>
    <scope>NUCLEOTIDE SEQUENCE [LARGE SCALE GENOMIC DNA]</scope>
    <source>
        <strain evidence="2 3">NBRC 104335</strain>
    </source>
</reference>
<accession>A0ABP9USK5</accession>